<organism evidence="3 4">
    <name type="scientific">Sinorhizobium numidicum</name>
    <dbReference type="NCBI Taxonomy" id="680248"/>
    <lineage>
        <taxon>Bacteria</taxon>
        <taxon>Pseudomonadati</taxon>
        <taxon>Pseudomonadota</taxon>
        <taxon>Alphaproteobacteria</taxon>
        <taxon>Hyphomicrobiales</taxon>
        <taxon>Rhizobiaceae</taxon>
        <taxon>Sinorhizobium/Ensifer group</taxon>
        <taxon>Sinorhizobium</taxon>
    </lineage>
</organism>
<proteinExistence type="predicted"/>
<evidence type="ECO:0000259" key="2">
    <source>
        <dbReference type="Pfam" id="PF07811"/>
    </source>
</evidence>
<protein>
    <submittedName>
        <fullName evidence="3">Pilus assembly protein</fullName>
    </submittedName>
</protein>
<name>A0ABY8CUA3_9HYPH</name>
<keyword evidence="1" id="KW-0472">Membrane</keyword>
<keyword evidence="1" id="KW-1133">Transmembrane helix</keyword>
<feature type="transmembrane region" description="Helical" evidence="1">
    <location>
        <begin position="20"/>
        <end position="38"/>
    </location>
</feature>
<keyword evidence="4" id="KW-1185">Reference proteome</keyword>
<gene>
    <name evidence="3" type="ORF">PYH38_000388</name>
</gene>
<dbReference type="Pfam" id="PF07811">
    <property type="entry name" value="TadE"/>
    <property type="match status" value="1"/>
</dbReference>
<dbReference type="Proteomes" id="UP001235547">
    <property type="component" value="Chromosome 2"/>
</dbReference>
<feature type="domain" description="TadE-like" evidence="2">
    <location>
        <begin position="17"/>
        <end position="59"/>
    </location>
</feature>
<dbReference type="InterPro" id="IPR012495">
    <property type="entry name" value="TadE-like_dom"/>
</dbReference>
<evidence type="ECO:0000313" key="4">
    <source>
        <dbReference type="Proteomes" id="UP001235547"/>
    </source>
</evidence>
<evidence type="ECO:0000313" key="3">
    <source>
        <dbReference type="EMBL" id="WEX81047.1"/>
    </source>
</evidence>
<dbReference type="EMBL" id="CP120370">
    <property type="protein sequence ID" value="WEX81047.1"/>
    <property type="molecule type" value="Genomic_DNA"/>
</dbReference>
<accession>A0ABY8CUA3</accession>
<evidence type="ECO:0000256" key="1">
    <source>
        <dbReference type="SAM" id="Phobius"/>
    </source>
</evidence>
<reference evidence="3 4" key="1">
    <citation type="submission" date="2023-03" db="EMBL/GenBank/DDBJ databases">
        <authorList>
            <person name="Kaur S."/>
            <person name="Espinosa-Saiz D."/>
            <person name="Velazquez E."/>
            <person name="Menendez E."/>
            <person name="diCenzo G.C."/>
        </authorList>
    </citation>
    <scope>NUCLEOTIDE SEQUENCE [LARGE SCALE GENOMIC DNA]</scope>
    <source>
        <strain evidence="3 4">LMG 27395</strain>
    </source>
</reference>
<sequence length="141" mass="15633">MTVLLRGFRRYWRSQSGATATEFALVCFPLLLLVLGIIEFGRALYVQNDLSYAADIAARKVLIGQIARDAPDSEAQAKLESAVRDNFDSGDRLLLQISVAKEMVDGIPFRVLSVRYPFTFFIPGLAEGPISLELSRRIPIG</sequence>
<keyword evidence="1" id="KW-0812">Transmembrane</keyword>
<dbReference type="RefSeq" id="WP_280731781.1">
    <property type="nucleotide sequence ID" value="NZ_CP120367.1"/>
</dbReference>